<name>A0A6A6PMB3_9PEZI</name>
<dbReference type="OrthoDB" id="416253at2759"/>
<dbReference type="InterPro" id="IPR023210">
    <property type="entry name" value="NADP_OxRdtase_dom"/>
</dbReference>
<keyword evidence="2" id="KW-0560">Oxidoreductase</keyword>
<proteinExistence type="inferred from homology"/>
<dbReference type="SUPFAM" id="SSF51430">
    <property type="entry name" value="NAD(P)-linked oxidoreductase"/>
    <property type="match status" value="1"/>
</dbReference>
<dbReference type="CDD" id="cd19071">
    <property type="entry name" value="AKR_AKR1-5-like"/>
    <property type="match status" value="1"/>
</dbReference>
<dbReference type="RefSeq" id="XP_033587759.1">
    <property type="nucleotide sequence ID" value="XM_033736144.1"/>
</dbReference>
<evidence type="ECO:0000313" key="8">
    <source>
        <dbReference type="Proteomes" id="UP000799767"/>
    </source>
</evidence>
<dbReference type="PIRSF" id="PIRSF000097">
    <property type="entry name" value="AKR"/>
    <property type="match status" value="1"/>
</dbReference>
<evidence type="ECO:0000256" key="5">
    <source>
        <dbReference type="PIRSR" id="PIRSR000097-3"/>
    </source>
</evidence>
<dbReference type="FunFam" id="3.20.20.100:FF:000015">
    <property type="entry name" value="Oxidoreductase, aldo/keto reductase family"/>
    <property type="match status" value="1"/>
</dbReference>
<accession>A0A6A6PMB3</accession>
<keyword evidence="8" id="KW-1185">Reference proteome</keyword>
<evidence type="ECO:0000313" key="7">
    <source>
        <dbReference type="EMBL" id="KAF2481189.1"/>
    </source>
</evidence>
<feature type="binding site" evidence="4">
    <location>
        <position position="112"/>
    </location>
    <ligand>
        <name>substrate</name>
    </ligand>
</feature>
<dbReference type="InterPro" id="IPR036812">
    <property type="entry name" value="NAD(P)_OxRdtase_dom_sf"/>
</dbReference>
<dbReference type="PRINTS" id="PR00069">
    <property type="entry name" value="ALDKETRDTASE"/>
</dbReference>
<dbReference type="Gene3D" id="3.20.20.100">
    <property type="entry name" value="NADP-dependent oxidoreductase domain"/>
    <property type="match status" value="1"/>
</dbReference>
<dbReference type="GeneID" id="54477146"/>
<dbReference type="Proteomes" id="UP000799767">
    <property type="component" value="Unassembled WGS sequence"/>
</dbReference>
<dbReference type="PROSITE" id="PS00063">
    <property type="entry name" value="ALDOKETO_REDUCTASE_3"/>
    <property type="match status" value="1"/>
</dbReference>
<dbReference type="Pfam" id="PF00248">
    <property type="entry name" value="Aldo_ket_red"/>
    <property type="match status" value="1"/>
</dbReference>
<evidence type="ECO:0000256" key="2">
    <source>
        <dbReference type="ARBA" id="ARBA00023002"/>
    </source>
</evidence>
<feature type="domain" description="NADP-dependent oxidoreductase" evidence="6">
    <location>
        <begin position="28"/>
        <end position="268"/>
    </location>
</feature>
<dbReference type="EMBL" id="MU001638">
    <property type="protein sequence ID" value="KAF2481189.1"/>
    <property type="molecule type" value="Genomic_DNA"/>
</dbReference>
<comment type="similarity">
    <text evidence="1">Belongs to the aldo/keto reductase family.</text>
</comment>
<feature type="active site" description="Proton donor" evidence="3">
    <location>
        <position position="54"/>
    </location>
</feature>
<evidence type="ECO:0000256" key="1">
    <source>
        <dbReference type="ARBA" id="ARBA00007905"/>
    </source>
</evidence>
<dbReference type="PROSITE" id="PS00062">
    <property type="entry name" value="ALDOKETO_REDUCTASE_2"/>
    <property type="match status" value="1"/>
</dbReference>
<evidence type="ECO:0000259" key="6">
    <source>
        <dbReference type="Pfam" id="PF00248"/>
    </source>
</evidence>
<dbReference type="AlphaFoldDB" id="A0A6A6PMB3"/>
<dbReference type="PANTHER" id="PTHR43827:SF13">
    <property type="entry name" value="ALDO_KETO REDUCTASE FAMILY PROTEIN"/>
    <property type="match status" value="1"/>
</dbReference>
<sequence length="286" mass="32271">MAKYDINSKVKLASGWEIPVLGYGVYQTPSDVAEDVTDHAIKTGYRHVDSATVYRNEEPSSAGMLKAGIPRDQLYFTSKVPPKEVNYQGAKKCVDESLKKTGLDYIDLYLLHAPYGGKEARLGAWQGLVEKVNEGKVRSIGVSNYGVHHLDELEKWQKQQSKEKAGVLSVNQVELHPWLARPDIVEWCEKRGVVLEAYSPLVRSQRMDDPILAKLSKKHNKTPAQILLRWGLQKGFVILPKSVTKKRIEENTQIYDFELDKEDMKTLETGAYSPSAWDPTKSPLSE</sequence>
<dbReference type="InterPro" id="IPR020471">
    <property type="entry name" value="AKR"/>
</dbReference>
<feature type="site" description="Lowers pKa of active site Tyr" evidence="5">
    <location>
        <position position="79"/>
    </location>
</feature>
<organism evidence="7 8">
    <name type="scientific">Neohortaea acidophila</name>
    <dbReference type="NCBI Taxonomy" id="245834"/>
    <lineage>
        <taxon>Eukaryota</taxon>
        <taxon>Fungi</taxon>
        <taxon>Dikarya</taxon>
        <taxon>Ascomycota</taxon>
        <taxon>Pezizomycotina</taxon>
        <taxon>Dothideomycetes</taxon>
        <taxon>Dothideomycetidae</taxon>
        <taxon>Mycosphaerellales</taxon>
        <taxon>Teratosphaeriaceae</taxon>
        <taxon>Neohortaea</taxon>
    </lineage>
</organism>
<evidence type="ECO:0000256" key="4">
    <source>
        <dbReference type="PIRSR" id="PIRSR000097-2"/>
    </source>
</evidence>
<dbReference type="InterPro" id="IPR018170">
    <property type="entry name" value="Aldo/ket_reductase_CS"/>
</dbReference>
<dbReference type="GO" id="GO:0016491">
    <property type="term" value="F:oxidoreductase activity"/>
    <property type="evidence" value="ECO:0007669"/>
    <property type="project" value="UniProtKB-KW"/>
</dbReference>
<reference evidence="7" key="1">
    <citation type="journal article" date="2020" name="Stud. Mycol.">
        <title>101 Dothideomycetes genomes: a test case for predicting lifestyles and emergence of pathogens.</title>
        <authorList>
            <person name="Haridas S."/>
            <person name="Albert R."/>
            <person name="Binder M."/>
            <person name="Bloem J."/>
            <person name="Labutti K."/>
            <person name="Salamov A."/>
            <person name="Andreopoulos B."/>
            <person name="Baker S."/>
            <person name="Barry K."/>
            <person name="Bills G."/>
            <person name="Bluhm B."/>
            <person name="Cannon C."/>
            <person name="Castanera R."/>
            <person name="Culley D."/>
            <person name="Daum C."/>
            <person name="Ezra D."/>
            <person name="Gonzalez J."/>
            <person name="Henrissat B."/>
            <person name="Kuo A."/>
            <person name="Liang C."/>
            <person name="Lipzen A."/>
            <person name="Lutzoni F."/>
            <person name="Magnuson J."/>
            <person name="Mondo S."/>
            <person name="Nolan M."/>
            <person name="Ohm R."/>
            <person name="Pangilinan J."/>
            <person name="Park H.-J."/>
            <person name="Ramirez L."/>
            <person name="Alfaro M."/>
            <person name="Sun H."/>
            <person name="Tritt A."/>
            <person name="Yoshinaga Y."/>
            <person name="Zwiers L.-H."/>
            <person name="Turgeon B."/>
            <person name="Goodwin S."/>
            <person name="Spatafora J."/>
            <person name="Crous P."/>
            <person name="Grigoriev I."/>
        </authorList>
    </citation>
    <scope>NUCLEOTIDE SEQUENCE</scope>
    <source>
        <strain evidence="7">CBS 113389</strain>
    </source>
</reference>
<protein>
    <submittedName>
        <fullName evidence="7">NADP-dependent oxidoreductase domain-containing protein</fullName>
    </submittedName>
</protein>
<dbReference type="PANTHER" id="PTHR43827">
    <property type="entry name" value="2,5-DIKETO-D-GLUCONIC ACID REDUCTASE"/>
    <property type="match status" value="1"/>
</dbReference>
<evidence type="ECO:0000256" key="3">
    <source>
        <dbReference type="PIRSR" id="PIRSR000097-1"/>
    </source>
</evidence>
<gene>
    <name evidence="7" type="ORF">BDY17DRAFT_317889</name>
</gene>